<reference evidence="1" key="1">
    <citation type="submission" date="2021-11" db="EMBL/GenBank/DDBJ databases">
        <authorList>
            <person name="Rodrigo-Torres L."/>
            <person name="Arahal R. D."/>
            <person name="Lucena T."/>
        </authorList>
    </citation>
    <scope>NUCLEOTIDE SEQUENCE</scope>
    <source>
        <strain evidence="1">CECT 7929</strain>
    </source>
</reference>
<accession>A0ABM8ZR98</accession>
<dbReference type="EMBL" id="CAKLDI010000001">
    <property type="protein sequence ID" value="CAH0532825.1"/>
    <property type="molecule type" value="Genomic_DNA"/>
</dbReference>
<proteinExistence type="predicted"/>
<evidence type="ECO:0000313" key="2">
    <source>
        <dbReference type="Proteomes" id="UP000838672"/>
    </source>
</evidence>
<protein>
    <submittedName>
        <fullName evidence="1">Uncharacterized protein</fullName>
    </submittedName>
</protein>
<dbReference type="RefSeq" id="WP_237464883.1">
    <property type="nucleotide sequence ID" value="NZ_CAKLDI010000001.1"/>
</dbReference>
<gene>
    <name evidence="1" type="ORF">VST7929_00672</name>
</gene>
<comment type="caution">
    <text evidence="1">The sequence shown here is derived from an EMBL/GenBank/DDBJ whole genome shotgun (WGS) entry which is preliminary data.</text>
</comment>
<name>A0ABM8ZR98_9VIBR</name>
<evidence type="ECO:0000313" key="1">
    <source>
        <dbReference type="EMBL" id="CAH0532825.1"/>
    </source>
</evidence>
<dbReference type="Proteomes" id="UP000838672">
    <property type="component" value="Unassembled WGS sequence"/>
</dbReference>
<organism evidence="1 2">
    <name type="scientific">Vibrio stylophorae</name>
    <dbReference type="NCBI Taxonomy" id="659351"/>
    <lineage>
        <taxon>Bacteria</taxon>
        <taxon>Pseudomonadati</taxon>
        <taxon>Pseudomonadota</taxon>
        <taxon>Gammaproteobacteria</taxon>
        <taxon>Vibrionales</taxon>
        <taxon>Vibrionaceae</taxon>
        <taxon>Vibrio</taxon>
    </lineage>
</organism>
<keyword evidence="2" id="KW-1185">Reference proteome</keyword>
<sequence>MHSSSELLASESASHLGRDVERHLDCHLEIDERALHLLKKRSRQGKESLSYYEQLYLCFWAVDYSLEHHGDLSVADDFEPNAVIRFFAFAQQQGWPNWQQVEQAIEEQQLRACHMQLQDKAVAYFNGQFA</sequence>